<name>A0A9P1N6J8_9PELO</name>
<comment type="caution">
    <text evidence="2">The sequence shown here is derived from an EMBL/GenBank/DDBJ whole genome shotgun (WGS) entry which is preliminary data.</text>
</comment>
<dbReference type="Proteomes" id="UP001152747">
    <property type="component" value="Unassembled WGS sequence"/>
</dbReference>
<dbReference type="OrthoDB" id="5772215at2759"/>
<keyword evidence="3" id="KW-1185">Reference proteome</keyword>
<dbReference type="EMBL" id="CANHGI010000004">
    <property type="protein sequence ID" value="CAI5449891.1"/>
    <property type="molecule type" value="Genomic_DNA"/>
</dbReference>
<evidence type="ECO:0000313" key="2">
    <source>
        <dbReference type="EMBL" id="CAI5449891.1"/>
    </source>
</evidence>
<gene>
    <name evidence="2" type="ORF">CAMP_LOCUS12528</name>
</gene>
<keyword evidence="1" id="KW-0732">Signal</keyword>
<sequence length="90" mass="10472">MIIILLFSLIFSINCQNQTTNCNIYDEAHYCKMLTIDVHLSTLAISHRCICPDNFKCPKDTDDTKLSVRCHFDPEKQWNRCYLPCTPSDL</sequence>
<protein>
    <submittedName>
        <fullName evidence="2">Uncharacterized protein</fullName>
    </submittedName>
</protein>
<accession>A0A9P1N6J8</accession>
<proteinExistence type="predicted"/>
<evidence type="ECO:0000256" key="1">
    <source>
        <dbReference type="SAM" id="SignalP"/>
    </source>
</evidence>
<organism evidence="2 3">
    <name type="scientific">Caenorhabditis angaria</name>
    <dbReference type="NCBI Taxonomy" id="860376"/>
    <lineage>
        <taxon>Eukaryota</taxon>
        <taxon>Metazoa</taxon>
        <taxon>Ecdysozoa</taxon>
        <taxon>Nematoda</taxon>
        <taxon>Chromadorea</taxon>
        <taxon>Rhabditida</taxon>
        <taxon>Rhabditina</taxon>
        <taxon>Rhabditomorpha</taxon>
        <taxon>Rhabditoidea</taxon>
        <taxon>Rhabditidae</taxon>
        <taxon>Peloderinae</taxon>
        <taxon>Caenorhabditis</taxon>
    </lineage>
</organism>
<reference evidence="2" key="1">
    <citation type="submission" date="2022-11" db="EMBL/GenBank/DDBJ databases">
        <authorList>
            <person name="Kikuchi T."/>
        </authorList>
    </citation>
    <scope>NUCLEOTIDE SEQUENCE</scope>
    <source>
        <strain evidence="2">PS1010</strain>
    </source>
</reference>
<dbReference type="AlphaFoldDB" id="A0A9P1N6J8"/>
<feature type="chain" id="PRO_5040404533" evidence="1">
    <location>
        <begin position="16"/>
        <end position="90"/>
    </location>
</feature>
<evidence type="ECO:0000313" key="3">
    <source>
        <dbReference type="Proteomes" id="UP001152747"/>
    </source>
</evidence>
<feature type="signal peptide" evidence="1">
    <location>
        <begin position="1"/>
        <end position="15"/>
    </location>
</feature>